<name>A0AAV4XJI8_CAEEX</name>
<dbReference type="EMBL" id="BPLR01017726">
    <property type="protein sequence ID" value="GIY93964.1"/>
    <property type="molecule type" value="Genomic_DNA"/>
</dbReference>
<evidence type="ECO:0000313" key="2">
    <source>
        <dbReference type="EMBL" id="GIY93964.1"/>
    </source>
</evidence>
<comment type="caution">
    <text evidence="2">The sequence shown here is derived from an EMBL/GenBank/DDBJ whole genome shotgun (WGS) entry which is preliminary data.</text>
</comment>
<protein>
    <submittedName>
        <fullName evidence="2">Uncharacterized protein</fullName>
    </submittedName>
</protein>
<gene>
    <name evidence="2" type="ORF">CEXT_283921</name>
</gene>
<sequence>MSSFIATLPIPKHSPKQKVRPARRGSVSSCDATHPSRNAPTRARGRTSVEEREELPVLKHSPKRFLYERSDLLARRSVTSCDANHPLPKCPKRARVGLMQEIEGAKEKKKEKAIFFWGHKAALSPNNLQFLERVTLSGNLPPA</sequence>
<dbReference type="Proteomes" id="UP001054945">
    <property type="component" value="Unassembled WGS sequence"/>
</dbReference>
<feature type="region of interest" description="Disordered" evidence="1">
    <location>
        <begin position="1"/>
        <end position="54"/>
    </location>
</feature>
<dbReference type="AlphaFoldDB" id="A0AAV4XJI8"/>
<keyword evidence="3" id="KW-1185">Reference proteome</keyword>
<reference evidence="2 3" key="1">
    <citation type="submission" date="2021-06" db="EMBL/GenBank/DDBJ databases">
        <title>Caerostris extrusa draft genome.</title>
        <authorList>
            <person name="Kono N."/>
            <person name="Arakawa K."/>
        </authorList>
    </citation>
    <scope>NUCLEOTIDE SEQUENCE [LARGE SCALE GENOMIC DNA]</scope>
</reference>
<feature type="compositionally biased region" description="Basic residues" evidence="1">
    <location>
        <begin position="13"/>
        <end position="23"/>
    </location>
</feature>
<organism evidence="2 3">
    <name type="scientific">Caerostris extrusa</name>
    <name type="common">Bark spider</name>
    <name type="synonym">Caerostris bankana</name>
    <dbReference type="NCBI Taxonomy" id="172846"/>
    <lineage>
        <taxon>Eukaryota</taxon>
        <taxon>Metazoa</taxon>
        <taxon>Ecdysozoa</taxon>
        <taxon>Arthropoda</taxon>
        <taxon>Chelicerata</taxon>
        <taxon>Arachnida</taxon>
        <taxon>Araneae</taxon>
        <taxon>Araneomorphae</taxon>
        <taxon>Entelegynae</taxon>
        <taxon>Araneoidea</taxon>
        <taxon>Araneidae</taxon>
        <taxon>Caerostris</taxon>
    </lineage>
</organism>
<evidence type="ECO:0000313" key="3">
    <source>
        <dbReference type="Proteomes" id="UP001054945"/>
    </source>
</evidence>
<proteinExistence type="predicted"/>
<feature type="compositionally biased region" description="Polar residues" evidence="1">
    <location>
        <begin position="26"/>
        <end position="39"/>
    </location>
</feature>
<evidence type="ECO:0000256" key="1">
    <source>
        <dbReference type="SAM" id="MobiDB-lite"/>
    </source>
</evidence>
<accession>A0AAV4XJI8</accession>